<dbReference type="Pfam" id="PF02321">
    <property type="entry name" value="OEP"/>
    <property type="match status" value="2"/>
</dbReference>
<keyword evidence="5" id="KW-0472">Membrane</keyword>
<reference evidence="7" key="1">
    <citation type="submission" date="2019-03" db="EMBL/GenBank/DDBJ databases">
        <title>Single cell metagenomics reveals metabolic interactions within the superorganism composed of flagellate Streblomastix strix and complex community of Bacteroidetes bacteria on its surface.</title>
        <authorList>
            <person name="Treitli S.C."/>
            <person name="Kolisko M."/>
            <person name="Husnik F."/>
            <person name="Keeling P."/>
            <person name="Hampl V."/>
        </authorList>
    </citation>
    <scope>NUCLEOTIDE SEQUENCE</scope>
    <source>
        <strain evidence="7">STM</strain>
    </source>
</reference>
<accession>A0A5J4QJ11</accession>
<keyword evidence="3" id="KW-1134">Transmembrane beta strand</keyword>
<protein>
    <recommendedName>
        <fullName evidence="8">Outer membrane protein TolC</fullName>
    </recommendedName>
</protein>
<comment type="subcellular location">
    <subcellularLocation>
        <location evidence="1">Cell outer membrane</location>
    </subcellularLocation>
</comment>
<evidence type="ECO:0000256" key="5">
    <source>
        <dbReference type="ARBA" id="ARBA00023136"/>
    </source>
</evidence>
<keyword evidence="4" id="KW-0812">Transmembrane</keyword>
<dbReference type="InterPro" id="IPR003423">
    <property type="entry name" value="OMP_efflux"/>
</dbReference>
<dbReference type="GO" id="GO:1990281">
    <property type="term" value="C:efflux pump complex"/>
    <property type="evidence" value="ECO:0007669"/>
    <property type="project" value="TreeGrafter"/>
</dbReference>
<evidence type="ECO:0000256" key="3">
    <source>
        <dbReference type="ARBA" id="ARBA00022452"/>
    </source>
</evidence>
<dbReference type="PANTHER" id="PTHR30026:SF20">
    <property type="entry name" value="OUTER MEMBRANE PROTEIN TOLC"/>
    <property type="match status" value="1"/>
</dbReference>
<evidence type="ECO:0000313" key="7">
    <source>
        <dbReference type="EMBL" id="KAA6320988.1"/>
    </source>
</evidence>
<comment type="caution">
    <text evidence="7">The sequence shown here is derived from an EMBL/GenBank/DDBJ whole genome shotgun (WGS) entry which is preliminary data.</text>
</comment>
<evidence type="ECO:0000256" key="1">
    <source>
        <dbReference type="ARBA" id="ARBA00004442"/>
    </source>
</evidence>
<evidence type="ECO:0000256" key="4">
    <source>
        <dbReference type="ARBA" id="ARBA00022692"/>
    </source>
</evidence>
<dbReference type="AlphaFoldDB" id="A0A5J4QJ11"/>
<dbReference type="Gene3D" id="1.20.1600.10">
    <property type="entry name" value="Outer membrane efflux proteins (OEP)"/>
    <property type="match status" value="1"/>
</dbReference>
<name>A0A5J4QJ11_9ZZZZ</name>
<evidence type="ECO:0008006" key="8">
    <source>
        <dbReference type="Google" id="ProtNLM"/>
    </source>
</evidence>
<proteinExistence type="predicted"/>
<organism evidence="7">
    <name type="scientific">termite gut metagenome</name>
    <dbReference type="NCBI Taxonomy" id="433724"/>
    <lineage>
        <taxon>unclassified sequences</taxon>
        <taxon>metagenomes</taxon>
        <taxon>organismal metagenomes</taxon>
    </lineage>
</organism>
<keyword evidence="2" id="KW-0813">Transport</keyword>
<evidence type="ECO:0000256" key="2">
    <source>
        <dbReference type="ARBA" id="ARBA00022448"/>
    </source>
</evidence>
<dbReference type="InterPro" id="IPR051906">
    <property type="entry name" value="TolC-like"/>
</dbReference>
<dbReference type="EMBL" id="SNRY01003436">
    <property type="protein sequence ID" value="KAA6320988.1"/>
    <property type="molecule type" value="Genomic_DNA"/>
</dbReference>
<dbReference type="PANTHER" id="PTHR30026">
    <property type="entry name" value="OUTER MEMBRANE PROTEIN TOLC"/>
    <property type="match status" value="1"/>
</dbReference>
<dbReference type="GO" id="GO:0015288">
    <property type="term" value="F:porin activity"/>
    <property type="evidence" value="ECO:0007669"/>
    <property type="project" value="TreeGrafter"/>
</dbReference>
<dbReference type="GO" id="GO:0009279">
    <property type="term" value="C:cell outer membrane"/>
    <property type="evidence" value="ECO:0007669"/>
    <property type="project" value="UniProtKB-SubCell"/>
</dbReference>
<dbReference type="SUPFAM" id="SSF56954">
    <property type="entry name" value="Outer membrane efflux proteins (OEP)"/>
    <property type="match status" value="1"/>
</dbReference>
<evidence type="ECO:0000256" key="6">
    <source>
        <dbReference type="ARBA" id="ARBA00023237"/>
    </source>
</evidence>
<keyword evidence="6" id="KW-0998">Cell outer membrane</keyword>
<sequence>MKGMTSKKIFLSFAGCLVFGYMQAQEVAASSQALTLTLDRALEIALSENPTIIVAGQEIELKKQANREAYAGLFPEASLSGSYSRTLKKQTMVMDFGGQSTTIKMGSDNTYNGGLSVSLPLFAPALYKAISLTKTDVDLAVEKARSSKLDMINQVTKAYYQVLLAQEGHDVLQKSYNQAEANLEMVKAGYEQGKVSEYDKIRADVQVRSVKPALVSAGNGVTLAELQLKVLIGVNADMGIILEGNLKDYEMVMFRQELSDNHWNPANNSDLKQLDLNAELLKKNLKLQQTNFMPMVGLAFNYAYLSLNNDFKFNSYIWSPYSTVAFSLSVPLFKASNFTKVKQTKIQMRQLAETRVNVERQLNTLITSYKSSMNAGCEQVLSTKEGVFQAEKGREIAQKRYGVGKGTILELNDSEVALTQAQLAYNQSIFDYLTAKADLDKVLGEGNISE</sequence>
<dbReference type="GO" id="GO:0015562">
    <property type="term" value="F:efflux transmembrane transporter activity"/>
    <property type="evidence" value="ECO:0007669"/>
    <property type="project" value="InterPro"/>
</dbReference>
<gene>
    <name evidence="7" type="ORF">EZS27_029307</name>
</gene>